<dbReference type="SMART" id="SM00091">
    <property type="entry name" value="PAS"/>
    <property type="match status" value="2"/>
</dbReference>
<dbReference type="InterPro" id="IPR005467">
    <property type="entry name" value="His_kinase_dom"/>
</dbReference>
<evidence type="ECO:0000313" key="13">
    <source>
        <dbReference type="Proteomes" id="UP001056708"/>
    </source>
</evidence>
<dbReference type="Gene3D" id="3.30.565.10">
    <property type="entry name" value="Histidine kinase-like ATPase, C-terminal domain"/>
    <property type="match status" value="1"/>
</dbReference>
<dbReference type="PANTHER" id="PTHR43047">
    <property type="entry name" value="TWO-COMPONENT HISTIDINE PROTEIN KINASE"/>
    <property type="match status" value="1"/>
</dbReference>
<keyword evidence="13" id="KW-1185">Reference proteome</keyword>
<sequence>MYVPTNLDLFQSFLAHSPIAMAMVDCQMRYLCVSRQWCELLGGEPDSFVGRSHYQRYPYNAKRWHSVHHDCLERDRPGRWQDLQFHLGDGQTRPITWSISPWKTPQGEMGGLILICEDIRKPKQVLQQLRRQRTALSLQLTKVQGELEKARQERDHIEDIRSMSQISINQAGDTVFWITQDGNIFYVNDAACLSLGYTREELLMMTIHEINPDLPPEIWPDYWDQIREFGSFTLESRHRSKDGKVFPVEITINSLVYNDQEYTCTFARDISERKHAEAELYQATLAAEAANEAKSSFLANMSHELRTPLNAIIGYSEILQEEFEDMALEDEEILTDLKSITTAGRHLLTIIQDILDFSKIEAGKMDLDPQVFNVATLVQELASTIQPLVDKNTNSIRVDCSLNVGTMEADQTKVRQVLLNLLSNAAKFTHQGTIVLMVNRQESPFSIMSGDGELSAQRSDGQSLGAGEPGWICFRVSDTGIGMTREQIDHIFQPFTQGDQSTTKRYGGTGLGLAISRRFCQMMGGDITVESEPGVGSTFIVDLPAGQVAGSLSMGQEGKPVNINHHPRETASSLSRSPEDGPLLEETAELLELPAFSNVNLKDFEADPLGSASLDSFEEEFAEVDVEDWWTVEEDQMESTPPSRRVPSTSEWSEAPWDDAQWDESMFGDDGQQPEAPLDEKTELDYWESEP</sequence>
<feature type="domain" description="Histidine kinase" evidence="9">
    <location>
        <begin position="300"/>
        <end position="547"/>
    </location>
</feature>
<keyword evidence="7" id="KW-0175">Coiled coil</keyword>
<dbReference type="Pfam" id="PF00512">
    <property type="entry name" value="HisKA"/>
    <property type="match status" value="1"/>
</dbReference>
<evidence type="ECO:0000259" key="9">
    <source>
        <dbReference type="PROSITE" id="PS50109"/>
    </source>
</evidence>
<dbReference type="InterPro" id="IPR000014">
    <property type="entry name" value="PAS"/>
</dbReference>
<feature type="coiled-coil region" evidence="7">
    <location>
        <begin position="126"/>
        <end position="160"/>
    </location>
</feature>
<dbReference type="InterPro" id="IPR004358">
    <property type="entry name" value="Sig_transdc_His_kin-like_C"/>
</dbReference>
<keyword evidence="3" id="KW-0597">Phosphoprotein</keyword>
<dbReference type="NCBIfam" id="TIGR00229">
    <property type="entry name" value="sensory_box"/>
    <property type="match status" value="2"/>
</dbReference>
<gene>
    <name evidence="12" type="ORF">NEA10_18355</name>
</gene>
<dbReference type="InterPro" id="IPR035965">
    <property type="entry name" value="PAS-like_dom_sf"/>
</dbReference>
<organism evidence="12 13">
    <name type="scientific">Phormidium yuhuli AB48</name>
    <dbReference type="NCBI Taxonomy" id="2940671"/>
    <lineage>
        <taxon>Bacteria</taxon>
        <taxon>Bacillati</taxon>
        <taxon>Cyanobacteriota</taxon>
        <taxon>Cyanophyceae</taxon>
        <taxon>Oscillatoriophycideae</taxon>
        <taxon>Oscillatoriales</taxon>
        <taxon>Oscillatoriaceae</taxon>
        <taxon>Phormidium</taxon>
        <taxon>Phormidium yuhuli</taxon>
    </lineage>
</organism>
<dbReference type="PROSITE" id="PS50113">
    <property type="entry name" value="PAC"/>
    <property type="match status" value="2"/>
</dbReference>
<feature type="domain" description="PAC" evidence="11">
    <location>
        <begin position="79"/>
        <end position="131"/>
    </location>
</feature>
<feature type="domain" description="PAC" evidence="11">
    <location>
        <begin position="232"/>
        <end position="282"/>
    </location>
</feature>
<dbReference type="InterPro" id="IPR036890">
    <property type="entry name" value="HATPase_C_sf"/>
</dbReference>
<dbReference type="InterPro" id="IPR036097">
    <property type="entry name" value="HisK_dim/P_sf"/>
</dbReference>
<dbReference type="Pfam" id="PF13426">
    <property type="entry name" value="PAS_9"/>
    <property type="match status" value="1"/>
</dbReference>
<dbReference type="InterPro" id="IPR013656">
    <property type="entry name" value="PAS_4"/>
</dbReference>
<dbReference type="Pfam" id="PF02518">
    <property type="entry name" value="HATPase_c"/>
    <property type="match status" value="1"/>
</dbReference>
<dbReference type="InterPro" id="IPR000700">
    <property type="entry name" value="PAS-assoc_C"/>
</dbReference>
<feature type="domain" description="PAS" evidence="10">
    <location>
        <begin position="168"/>
        <end position="203"/>
    </location>
</feature>
<evidence type="ECO:0000259" key="11">
    <source>
        <dbReference type="PROSITE" id="PS50113"/>
    </source>
</evidence>
<evidence type="ECO:0000256" key="4">
    <source>
        <dbReference type="ARBA" id="ARBA00022679"/>
    </source>
</evidence>
<dbReference type="Pfam" id="PF08448">
    <property type="entry name" value="PAS_4"/>
    <property type="match status" value="1"/>
</dbReference>
<evidence type="ECO:0000256" key="7">
    <source>
        <dbReference type="SAM" id="Coils"/>
    </source>
</evidence>
<dbReference type="SMART" id="SM00086">
    <property type="entry name" value="PAC"/>
    <property type="match status" value="2"/>
</dbReference>
<reference evidence="12" key="1">
    <citation type="submission" date="2022-06" db="EMBL/GenBank/DDBJ databases">
        <title>Genome sequence of Phormidium yuhuli AB48 isolated from an industrial photobioreactor environment.</title>
        <authorList>
            <person name="Qiu Y."/>
            <person name="Noonan A.J.C."/>
            <person name="Dofher K."/>
            <person name="Koch M."/>
            <person name="Kieft B."/>
            <person name="Lin X."/>
            <person name="Ziels R.M."/>
            <person name="Hallam S.J."/>
        </authorList>
    </citation>
    <scope>NUCLEOTIDE SEQUENCE</scope>
    <source>
        <strain evidence="12">AB48</strain>
    </source>
</reference>
<dbReference type="SMART" id="SM00388">
    <property type="entry name" value="HisKA"/>
    <property type="match status" value="1"/>
</dbReference>
<name>A0ABY5AVG6_9CYAN</name>
<comment type="catalytic activity">
    <reaction evidence="1">
        <text>ATP + protein L-histidine = ADP + protein N-phospho-L-histidine.</text>
        <dbReference type="EC" id="2.7.13.3"/>
    </reaction>
</comment>
<keyword evidence="6" id="KW-0902">Two-component regulatory system</keyword>
<dbReference type="EC" id="2.7.13.3" evidence="2"/>
<evidence type="ECO:0000256" key="6">
    <source>
        <dbReference type="ARBA" id="ARBA00023012"/>
    </source>
</evidence>
<evidence type="ECO:0000256" key="1">
    <source>
        <dbReference type="ARBA" id="ARBA00000085"/>
    </source>
</evidence>
<evidence type="ECO:0000256" key="5">
    <source>
        <dbReference type="ARBA" id="ARBA00022777"/>
    </source>
</evidence>
<dbReference type="Proteomes" id="UP001056708">
    <property type="component" value="Chromosome"/>
</dbReference>
<evidence type="ECO:0000313" key="12">
    <source>
        <dbReference type="EMBL" id="USR93229.1"/>
    </source>
</evidence>
<dbReference type="PRINTS" id="PR00344">
    <property type="entry name" value="BCTRLSENSOR"/>
</dbReference>
<dbReference type="CDD" id="cd00082">
    <property type="entry name" value="HisKA"/>
    <property type="match status" value="1"/>
</dbReference>
<evidence type="ECO:0000259" key="10">
    <source>
        <dbReference type="PROSITE" id="PS50112"/>
    </source>
</evidence>
<dbReference type="InterPro" id="IPR001610">
    <property type="entry name" value="PAC"/>
</dbReference>
<dbReference type="PANTHER" id="PTHR43047:SF63">
    <property type="entry name" value="HISTIDINE KINASE"/>
    <property type="match status" value="1"/>
</dbReference>
<feature type="region of interest" description="Disordered" evidence="8">
    <location>
        <begin position="631"/>
        <end position="691"/>
    </location>
</feature>
<keyword evidence="4" id="KW-0808">Transferase</keyword>
<feature type="compositionally biased region" description="Low complexity" evidence="8">
    <location>
        <begin position="639"/>
        <end position="650"/>
    </location>
</feature>
<proteinExistence type="predicted"/>
<dbReference type="InterPro" id="IPR003594">
    <property type="entry name" value="HATPase_dom"/>
</dbReference>
<dbReference type="SUPFAM" id="SSF47384">
    <property type="entry name" value="Homodimeric domain of signal transducing histidine kinase"/>
    <property type="match status" value="1"/>
</dbReference>
<accession>A0ABY5AVG6</accession>
<dbReference type="CDD" id="cd16922">
    <property type="entry name" value="HATPase_EvgS-ArcB-TorS-like"/>
    <property type="match status" value="1"/>
</dbReference>
<dbReference type="SUPFAM" id="SSF55785">
    <property type="entry name" value="PYP-like sensor domain (PAS domain)"/>
    <property type="match status" value="2"/>
</dbReference>
<dbReference type="Gene3D" id="1.10.287.130">
    <property type="match status" value="1"/>
</dbReference>
<dbReference type="Gene3D" id="3.30.450.20">
    <property type="entry name" value="PAS domain"/>
    <property type="match status" value="2"/>
</dbReference>
<protein>
    <recommendedName>
        <fullName evidence="2">histidine kinase</fullName>
        <ecNumber evidence="2">2.7.13.3</ecNumber>
    </recommendedName>
</protein>
<dbReference type="EMBL" id="CP098611">
    <property type="protein sequence ID" value="USR93229.1"/>
    <property type="molecule type" value="Genomic_DNA"/>
</dbReference>
<dbReference type="PROSITE" id="PS50112">
    <property type="entry name" value="PAS"/>
    <property type="match status" value="1"/>
</dbReference>
<evidence type="ECO:0000256" key="8">
    <source>
        <dbReference type="SAM" id="MobiDB-lite"/>
    </source>
</evidence>
<dbReference type="CDD" id="cd00130">
    <property type="entry name" value="PAS"/>
    <property type="match status" value="2"/>
</dbReference>
<dbReference type="SUPFAM" id="SSF55874">
    <property type="entry name" value="ATPase domain of HSP90 chaperone/DNA topoisomerase II/histidine kinase"/>
    <property type="match status" value="1"/>
</dbReference>
<dbReference type="SMART" id="SM00387">
    <property type="entry name" value="HATPase_c"/>
    <property type="match status" value="1"/>
</dbReference>
<evidence type="ECO:0000256" key="3">
    <source>
        <dbReference type="ARBA" id="ARBA00022553"/>
    </source>
</evidence>
<keyword evidence="5" id="KW-0418">Kinase</keyword>
<evidence type="ECO:0000256" key="2">
    <source>
        <dbReference type="ARBA" id="ARBA00012438"/>
    </source>
</evidence>
<feature type="region of interest" description="Disordered" evidence="8">
    <location>
        <begin position="551"/>
        <end position="580"/>
    </location>
</feature>
<dbReference type="InterPro" id="IPR003661">
    <property type="entry name" value="HisK_dim/P_dom"/>
</dbReference>
<dbReference type="PROSITE" id="PS50109">
    <property type="entry name" value="HIS_KIN"/>
    <property type="match status" value="1"/>
</dbReference>